<keyword evidence="2" id="KW-0479">Metal-binding</keyword>
<dbReference type="GO" id="GO:0019829">
    <property type="term" value="F:ATPase-coupled monoatomic cation transmembrane transporter activity"/>
    <property type="evidence" value="ECO:0007669"/>
    <property type="project" value="TreeGrafter"/>
</dbReference>
<evidence type="ECO:0000313" key="9">
    <source>
        <dbReference type="EMBL" id="POM71092.1"/>
    </source>
</evidence>
<dbReference type="AlphaFoldDB" id="A0A2P4XZV6"/>
<accession>A0A2P4XZV6</accession>
<dbReference type="GO" id="GO:0016020">
    <property type="term" value="C:membrane"/>
    <property type="evidence" value="ECO:0007669"/>
    <property type="project" value="UniProtKB-SubCell"/>
</dbReference>
<dbReference type="GO" id="GO:0005524">
    <property type="term" value="F:ATP binding"/>
    <property type="evidence" value="ECO:0007669"/>
    <property type="project" value="UniProtKB-KW"/>
</dbReference>
<feature type="chain" id="PRO_5015127086" evidence="8">
    <location>
        <begin position="20"/>
        <end position="198"/>
    </location>
</feature>
<evidence type="ECO:0000256" key="6">
    <source>
        <dbReference type="ARBA" id="ARBA00022967"/>
    </source>
</evidence>
<evidence type="ECO:0000256" key="2">
    <source>
        <dbReference type="ARBA" id="ARBA00022723"/>
    </source>
</evidence>
<evidence type="ECO:0000256" key="5">
    <source>
        <dbReference type="ARBA" id="ARBA00022842"/>
    </source>
</evidence>
<organism evidence="9 10">
    <name type="scientific">Phytophthora palmivora</name>
    <dbReference type="NCBI Taxonomy" id="4796"/>
    <lineage>
        <taxon>Eukaryota</taxon>
        <taxon>Sar</taxon>
        <taxon>Stramenopiles</taxon>
        <taxon>Oomycota</taxon>
        <taxon>Peronosporomycetes</taxon>
        <taxon>Peronosporales</taxon>
        <taxon>Peronosporaceae</taxon>
        <taxon>Phytophthora</taxon>
    </lineage>
</organism>
<keyword evidence="7" id="KW-0812">Transmembrane</keyword>
<keyword evidence="8" id="KW-0732">Signal</keyword>
<evidence type="ECO:0000256" key="1">
    <source>
        <dbReference type="ARBA" id="ARBA00004141"/>
    </source>
</evidence>
<dbReference type="GO" id="GO:0046872">
    <property type="term" value="F:metal ion binding"/>
    <property type="evidence" value="ECO:0007669"/>
    <property type="project" value="UniProtKB-KW"/>
</dbReference>
<dbReference type="InterPro" id="IPR006544">
    <property type="entry name" value="P-type_TPase_V"/>
</dbReference>
<sequence length="198" mass="22221">MGIVMTVVVLGAAVVNIWTQRQIQLSIVKMTHYHTDVTVFREIPIPECSAELYDPEKGKKKHILFAGTHVLSSGRSEEILAIVQTTGAHTTKHQLLQSILFPIPMRFKYNEHPKVLVAILFVYTFIVCSISTYFVMNNHMINNQYATFFTSIFMLSAVDAPSFAELLYALTTSCHSVDSLKDFLVGNEVEVRMFAGTG</sequence>
<proteinExistence type="predicted"/>
<name>A0A2P4XZV6_9STRA</name>
<dbReference type="GO" id="GO:0140358">
    <property type="term" value="F:P-type transmembrane transporter activity"/>
    <property type="evidence" value="ECO:0007669"/>
    <property type="project" value="InterPro"/>
</dbReference>
<evidence type="ECO:0000313" key="10">
    <source>
        <dbReference type="Proteomes" id="UP000237271"/>
    </source>
</evidence>
<keyword evidence="3" id="KW-0547">Nucleotide-binding</keyword>
<feature type="transmembrane region" description="Helical" evidence="7">
    <location>
        <begin position="115"/>
        <end position="136"/>
    </location>
</feature>
<reference evidence="9 10" key="1">
    <citation type="journal article" date="2017" name="Genome Biol. Evol.">
        <title>Phytophthora megakarya and P. palmivora, closely related causal agents of cacao black pod rot, underwent increases in genome sizes and gene numbers by different mechanisms.</title>
        <authorList>
            <person name="Ali S.S."/>
            <person name="Shao J."/>
            <person name="Lary D.J."/>
            <person name="Kronmiller B."/>
            <person name="Shen D."/>
            <person name="Strem M.D."/>
            <person name="Amoako-Attah I."/>
            <person name="Akrofi A.Y."/>
            <person name="Begoude B.A."/>
            <person name="Ten Hoopen G.M."/>
            <person name="Coulibaly K."/>
            <person name="Kebe B.I."/>
            <person name="Melnick R.L."/>
            <person name="Guiltinan M.J."/>
            <person name="Tyler B.M."/>
            <person name="Meinhardt L.W."/>
            <person name="Bailey B.A."/>
        </authorList>
    </citation>
    <scope>NUCLEOTIDE SEQUENCE [LARGE SCALE GENOMIC DNA]</scope>
    <source>
        <strain evidence="10">sbr112.9</strain>
    </source>
</reference>
<dbReference type="PANTHER" id="PTHR45630">
    <property type="entry name" value="CATION-TRANSPORTING ATPASE-RELATED"/>
    <property type="match status" value="1"/>
</dbReference>
<comment type="caution">
    <text evidence="9">The sequence shown here is derived from an EMBL/GenBank/DDBJ whole genome shotgun (WGS) entry which is preliminary data.</text>
</comment>
<evidence type="ECO:0000256" key="3">
    <source>
        <dbReference type="ARBA" id="ARBA00022741"/>
    </source>
</evidence>
<keyword evidence="10" id="KW-1185">Reference proteome</keyword>
<dbReference type="EMBL" id="NCKW01006622">
    <property type="protein sequence ID" value="POM71092.1"/>
    <property type="molecule type" value="Genomic_DNA"/>
</dbReference>
<keyword evidence="7" id="KW-1133">Transmembrane helix</keyword>
<protein>
    <submittedName>
        <fullName evidence="9">P-type ATPase (P-ATPase) Superfamily</fullName>
    </submittedName>
</protein>
<gene>
    <name evidence="9" type="ORF">PHPALM_12386</name>
</gene>
<comment type="subcellular location">
    <subcellularLocation>
        <location evidence="1">Membrane</location>
        <topology evidence="1">Multi-pass membrane protein</topology>
    </subcellularLocation>
</comment>
<dbReference type="Gene3D" id="2.70.150.10">
    <property type="entry name" value="Calcium-transporting ATPase, cytoplasmic transduction domain A"/>
    <property type="match status" value="1"/>
</dbReference>
<keyword evidence="7" id="KW-0472">Membrane</keyword>
<feature type="signal peptide" evidence="8">
    <location>
        <begin position="1"/>
        <end position="19"/>
    </location>
</feature>
<keyword evidence="5" id="KW-0460">Magnesium</keyword>
<evidence type="ECO:0000256" key="8">
    <source>
        <dbReference type="SAM" id="SignalP"/>
    </source>
</evidence>
<dbReference type="Proteomes" id="UP000237271">
    <property type="component" value="Unassembled WGS sequence"/>
</dbReference>
<dbReference type="PANTHER" id="PTHR45630:SF11">
    <property type="entry name" value="CATION-TRANSPORTING P-TYPE ATPASE N-TERMINAL DOMAIN-CONTAINING PROTEIN"/>
    <property type="match status" value="1"/>
</dbReference>
<keyword evidence="6" id="KW-1278">Translocase</keyword>
<evidence type="ECO:0000256" key="4">
    <source>
        <dbReference type="ARBA" id="ARBA00022840"/>
    </source>
</evidence>
<evidence type="ECO:0000256" key="7">
    <source>
        <dbReference type="SAM" id="Phobius"/>
    </source>
</evidence>
<keyword evidence="4" id="KW-0067">ATP-binding</keyword>